<dbReference type="AlphaFoldDB" id="A0A7X9RYT9"/>
<proteinExistence type="predicted"/>
<evidence type="ECO:0000313" key="3">
    <source>
        <dbReference type="Proteomes" id="UP000576082"/>
    </source>
</evidence>
<organism evidence="2 3">
    <name type="scientific">Flammeovirga aprica JL-4</name>
    <dbReference type="NCBI Taxonomy" id="694437"/>
    <lineage>
        <taxon>Bacteria</taxon>
        <taxon>Pseudomonadati</taxon>
        <taxon>Bacteroidota</taxon>
        <taxon>Cytophagia</taxon>
        <taxon>Cytophagales</taxon>
        <taxon>Flammeovirgaceae</taxon>
        <taxon>Flammeovirga</taxon>
    </lineage>
</organism>
<feature type="chain" id="PRO_5030547331" evidence="1">
    <location>
        <begin position="23"/>
        <end position="647"/>
    </location>
</feature>
<accession>A0A7X9RYT9</accession>
<dbReference type="RefSeq" id="WP_169659346.1">
    <property type="nucleotide sequence ID" value="NZ_JABANE010000086.1"/>
</dbReference>
<reference evidence="2 3" key="1">
    <citation type="submission" date="2020-04" db="EMBL/GenBank/DDBJ databases">
        <title>Flammeovirga sp. SR4, a novel species isolated from seawater.</title>
        <authorList>
            <person name="Wang X."/>
        </authorList>
    </citation>
    <scope>NUCLEOTIDE SEQUENCE [LARGE SCALE GENOMIC DNA]</scope>
    <source>
        <strain evidence="2 3">ATCC 23126</strain>
    </source>
</reference>
<dbReference type="EMBL" id="JABANE010000086">
    <property type="protein sequence ID" value="NME71124.1"/>
    <property type="molecule type" value="Genomic_DNA"/>
</dbReference>
<gene>
    <name evidence="2" type="ORF">HHU12_24355</name>
</gene>
<keyword evidence="1" id="KW-0732">Signal</keyword>
<sequence length="647" mass="72644">MKNKYRYIGFLLFLVASFSSCQKELETPDHLKDVDKQTPYDLQYDKVDIGYVDTIFVPTPTWEGTSYVNFFLDSVSSDVEDFDHEQFANLIQVDRTTGEIILTSTANVDLENQAYGNYVMRIRMDYKGGSVYQDSACTIQLMELPFTFDYSKAPSSIAFTKEGVFATPEIKALEGYSILELSYFPEIEGISIDTLGQLSKTGLDTPIGDYTIGLLVETDRGPKTLEDVYSFTLNPIAIDLLYEDTEVDFMKIGEIASPTISTEEDIDLDEITYSITDNRGKETGDISIDENSGVISKNGFNVPNGTTSYNVILTTPVGELIVEDAFTMTVADKPVITYLGNGQVGDHLSKAKLSPWTAMNASINSDPVTDNPVYKLKTTPFEGISIDATTGEISVAENSNIPDGNYPIIVTVEIMLDGETYPIDFEVFEIEVSTTWEDHFFTDFEFASDAQFKFKIDSDNAYGFRSQEFGDYHFIRTNNGVKLEWVAGKRENFGETVTKSAMSNVFEWSESVDRGRSGLIKNIDVEVDWRRVEVSFTEQYNNQAPVFDRYVKFGYDNDPSKVYDANDWTNIDGLTWSSSTNWPGNSNDLKDRNLVEVTIEGDDLMTNQTLNIMSMIEVTEKADGVSLAWGLDNYTVKVAKTFDVVYE</sequence>
<comment type="caution">
    <text evidence="2">The sequence shown here is derived from an EMBL/GenBank/DDBJ whole genome shotgun (WGS) entry which is preliminary data.</text>
</comment>
<evidence type="ECO:0000256" key="1">
    <source>
        <dbReference type="SAM" id="SignalP"/>
    </source>
</evidence>
<evidence type="ECO:0000313" key="2">
    <source>
        <dbReference type="EMBL" id="NME71124.1"/>
    </source>
</evidence>
<keyword evidence="3" id="KW-1185">Reference proteome</keyword>
<protein>
    <submittedName>
        <fullName evidence="2">Uncharacterized protein</fullName>
    </submittedName>
</protein>
<name>A0A7X9RYT9_9BACT</name>
<feature type="signal peptide" evidence="1">
    <location>
        <begin position="1"/>
        <end position="22"/>
    </location>
</feature>
<dbReference type="PROSITE" id="PS51257">
    <property type="entry name" value="PROKAR_LIPOPROTEIN"/>
    <property type="match status" value="1"/>
</dbReference>
<dbReference type="Proteomes" id="UP000576082">
    <property type="component" value="Unassembled WGS sequence"/>
</dbReference>
<dbReference type="Gene3D" id="2.60.40.2710">
    <property type="match status" value="1"/>
</dbReference>